<evidence type="ECO:0000313" key="2">
    <source>
        <dbReference type="Proteomes" id="UP000002372"/>
    </source>
</evidence>
<reference evidence="2" key="2">
    <citation type="journal article" date="2010" name="PLoS Genet.">
        <title>Structure, function, and evolution of the Thiomonas spp. genome.</title>
        <authorList>
            <person name="Arsene-Ploetze F."/>
            <person name="Koechler S."/>
            <person name="Marchal M."/>
            <person name="Coppee J.Y."/>
            <person name="Chandler M."/>
            <person name="Bonnefoy V."/>
            <person name="Brochier-Armanet C."/>
            <person name="Barakat M."/>
            <person name="Barbe V."/>
            <person name="Battaglia-Brunet F."/>
            <person name="Bruneel O."/>
            <person name="Bryan C.G."/>
            <person name="Cleiss-Arnold J."/>
            <person name="Cruveiller S."/>
            <person name="Erhardt M."/>
            <person name="Heinrich-Salmeron A."/>
            <person name="Hommais F."/>
            <person name="Joulian C."/>
            <person name="Krin E."/>
            <person name="Lieutaud A."/>
            <person name="Lievremont D."/>
            <person name="Michel C."/>
            <person name="Muller D."/>
            <person name="Ortet P."/>
            <person name="Proux C."/>
            <person name="Siguier P."/>
            <person name="Roche D."/>
            <person name="Rouy Z."/>
            <person name="Salvignol G."/>
            <person name="Slyemi D."/>
            <person name="Talla E."/>
            <person name="Weiss S."/>
            <person name="Weissenbach J."/>
            <person name="Medigue C."/>
            <person name="Bertin P.N."/>
        </authorList>
    </citation>
    <scope>NUCLEOTIDE SEQUENCE [LARGE SCALE GENOMIC DNA]</scope>
    <source>
        <strain evidence="2">DSM 22701 / CIP 110005 / 3As</strain>
    </source>
</reference>
<dbReference type="Proteomes" id="UP000002372">
    <property type="component" value="Chromosome"/>
</dbReference>
<dbReference type="EMBL" id="FP475956">
    <property type="protein sequence ID" value="CAZ88058.1"/>
    <property type="molecule type" value="Genomic_DNA"/>
</dbReference>
<organism evidence="1 2">
    <name type="scientific">Thiomonas arsenitoxydans (strain DSM 22701 / CIP 110005 / 3As)</name>
    <dbReference type="NCBI Taxonomy" id="426114"/>
    <lineage>
        <taxon>Bacteria</taxon>
        <taxon>Pseudomonadati</taxon>
        <taxon>Pseudomonadota</taxon>
        <taxon>Betaproteobacteria</taxon>
        <taxon>Burkholderiales</taxon>
        <taxon>Thiomonas</taxon>
    </lineage>
</organism>
<accession>D6CPX8</accession>
<gene>
    <name evidence="1" type="ordered locus">THI_1370</name>
</gene>
<dbReference type="RefSeq" id="WP_013105399.1">
    <property type="nucleotide sequence ID" value="NZ_CTRK01000025.1"/>
</dbReference>
<dbReference type="KEGG" id="thi:THI_1370"/>
<dbReference type="AlphaFoldDB" id="D6CPX8"/>
<sequence>MGQIPLEDQAHASANVRSRRVAAVQSQRRTGNPSAAGRVTHPKKAHLLNRFGAIMARMANNRDLFFEDWCDPVDVRILQDAEEIRAQRAWQDACLEQAQRQAEEESFARALNASGFCGLGNVRTFMTISAHVAINRRAPLTALLAALRRILVGLLQDKLSNRLCRLAARRAIALAATPSGRSIPSDCLTPRLVAQRPFAARATRAALMR</sequence>
<reference key="1">
    <citation type="submission" date="2009-07" db="EMBL/GenBank/DDBJ databases">
        <authorList>
            <person name="Genoscope - CEA"/>
        </authorList>
    </citation>
    <scope>NUCLEOTIDE SEQUENCE</scope>
    <source>
        <strain>3As</strain>
    </source>
</reference>
<protein>
    <submittedName>
        <fullName evidence="1">Uncharacterized protein</fullName>
    </submittedName>
</protein>
<name>D6CPX8_THIA3</name>
<evidence type="ECO:0000313" key="1">
    <source>
        <dbReference type="EMBL" id="CAZ88058.1"/>
    </source>
</evidence>
<proteinExistence type="predicted"/>
<dbReference type="HOGENOM" id="CLU_114140_0_0_4"/>